<dbReference type="OrthoDB" id="1914176at2759"/>
<feature type="domain" description="HTH OST-type" evidence="10">
    <location>
        <begin position="135"/>
        <end position="218"/>
    </location>
</feature>
<protein>
    <submittedName>
        <fullName evidence="11">Zinc finger CCCH domain-containing protein 18</fullName>
    </submittedName>
</protein>
<dbReference type="InterPro" id="IPR025605">
    <property type="entry name" value="OST-HTH/LOTUS_dom"/>
</dbReference>
<evidence type="ECO:0000256" key="2">
    <source>
        <dbReference type="ARBA" id="ARBA00022771"/>
    </source>
</evidence>
<evidence type="ECO:0000256" key="3">
    <source>
        <dbReference type="ARBA" id="ARBA00022833"/>
    </source>
</evidence>
<dbReference type="GO" id="GO:0008270">
    <property type="term" value="F:zinc ion binding"/>
    <property type="evidence" value="ECO:0007669"/>
    <property type="project" value="UniProtKB-KW"/>
</dbReference>
<dbReference type="PROSITE" id="PS50102">
    <property type="entry name" value="RRM"/>
    <property type="match status" value="1"/>
</dbReference>
<dbReference type="InterPro" id="IPR056276">
    <property type="entry name" value="AtC3H46-like_PABC-like"/>
</dbReference>
<feature type="non-terminal residue" evidence="11">
    <location>
        <position position="474"/>
    </location>
</feature>
<dbReference type="AlphaFoldDB" id="A0A371GYB3"/>
<dbReference type="EMBL" id="QJKJ01004124">
    <property type="protein sequence ID" value="RDX95453.1"/>
    <property type="molecule type" value="Genomic_DNA"/>
</dbReference>
<dbReference type="Pfam" id="PF23182">
    <property type="entry name" value="PABC_AtC3H46"/>
    <property type="match status" value="1"/>
</dbReference>
<accession>A0A371GYB3</accession>
<dbReference type="Pfam" id="PF00642">
    <property type="entry name" value="zf-CCCH"/>
    <property type="match status" value="1"/>
</dbReference>
<dbReference type="GO" id="GO:0003677">
    <property type="term" value="F:DNA binding"/>
    <property type="evidence" value="ECO:0007669"/>
    <property type="project" value="UniProtKB-KW"/>
</dbReference>
<evidence type="ECO:0000256" key="4">
    <source>
        <dbReference type="ARBA" id="ARBA00022884"/>
    </source>
</evidence>
<dbReference type="Proteomes" id="UP000257109">
    <property type="component" value="Unassembled WGS sequence"/>
</dbReference>
<comment type="caution">
    <text evidence="11">The sequence shown here is derived from an EMBL/GenBank/DDBJ whole genome shotgun (WGS) entry which is preliminary data.</text>
</comment>
<reference evidence="11" key="1">
    <citation type="submission" date="2018-05" db="EMBL/GenBank/DDBJ databases">
        <title>Draft genome of Mucuna pruriens seed.</title>
        <authorList>
            <person name="Nnadi N.E."/>
            <person name="Vos R."/>
            <person name="Hasami M.H."/>
            <person name="Devisetty U.K."/>
            <person name="Aguiy J.C."/>
        </authorList>
    </citation>
    <scope>NUCLEOTIDE SEQUENCE [LARGE SCALE GENOMIC DNA]</scope>
    <source>
        <strain evidence="11">JCA_2017</strain>
    </source>
</reference>
<keyword evidence="12" id="KW-1185">Reference proteome</keyword>
<dbReference type="Gene3D" id="3.30.70.330">
    <property type="match status" value="1"/>
</dbReference>
<feature type="domain" description="C3H1-type" evidence="9">
    <location>
        <begin position="84"/>
        <end position="111"/>
    </location>
</feature>
<keyword evidence="5" id="KW-0238">DNA-binding</keyword>
<evidence type="ECO:0000256" key="1">
    <source>
        <dbReference type="ARBA" id="ARBA00022723"/>
    </source>
</evidence>
<evidence type="ECO:0000313" key="11">
    <source>
        <dbReference type="EMBL" id="RDX95453.1"/>
    </source>
</evidence>
<feature type="domain" description="RRM" evidence="8">
    <location>
        <begin position="237"/>
        <end position="313"/>
    </location>
</feature>
<dbReference type="SUPFAM" id="SSF90229">
    <property type="entry name" value="CCCH zinc finger"/>
    <property type="match status" value="1"/>
</dbReference>
<proteinExistence type="predicted"/>
<dbReference type="InterPro" id="IPR012677">
    <property type="entry name" value="Nucleotide-bd_a/b_plait_sf"/>
</dbReference>
<dbReference type="Gene3D" id="4.10.1000.10">
    <property type="entry name" value="Zinc finger, CCCH-type"/>
    <property type="match status" value="1"/>
</dbReference>
<dbReference type="Pfam" id="PF00076">
    <property type="entry name" value="RRM_1"/>
    <property type="match status" value="1"/>
</dbReference>
<evidence type="ECO:0000313" key="12">
    <source>
        <dbReference type="Proteomes" id="UP000257109"/>
    </source>
</evidence>
<dbReference type="PROSITE" id="PS50103">
    <property type="entry name" value="ZF_C3H1"/>
    <property type="match status" value="1"/>
</dbReference>
<feature type="zinc finger region" description="C3H1-type" evidence="7">
    <location>
        <begin position="84"/>
        <end position="111"/>
    </location>
</feature>
<evidence type="ECO:0000259" key="8">
    <source>
        <dbReference type="PROSITE" id="PS50102"/>
    </source>
</evidence>
<evidence type="ECO:0000256" key="6">
    <source>
        <dbReference type="PROSITE-ProRule" id="PRU00176"/>
    </source>
</evidence>
<gene>
    <name evidence="11" type="ORF">CR513_22025</name>
</gene>
<name>A0A371GYB3_MUCPR</name>
<dbReference type="PANTHER" id="PTHR24009:SF0">
    <property type="entry name" value="ZINC FINGER CCCH DOMAIN-CONTAINING PROTEIN 18"/>
    <property type="match status" value="1"/>
</dbReference>
<organism evidence="11 12">
    <name type="scientific">Mucuna pruriens</name>
    <name type="common">Velvet bean</name>
    <name type="synonym">Dolichos pruriens</name>
    <dbReference type="NCBI Taxonomy" id="157652"/>
    <lineage>
        <taxon>Eukaryota</taxon>
        <taxon>Viridiplantae</taxon>
        <taxon>Streptophyta</taxon>
        <taxon>Embryophyta</taxon>
        <taxon>Tracheophyta</taxon>
        <taxon>Spermatophyta</taxon>
        <taxon>Magnoliopsida</taxon>
        <taxon>eudicotyledons</taxon>
        <taxon>Gunneridae</taxon>
        <taxon>Pentapetalae</taxon>
        <taxon>rosids</taxon>
        <taxon>fabids</taxon>
        <taxon>Fabales</taxon>
        <taxon>Fabaceae</taxon>
        <taxon>Papilionoideae</taxon>
        <taxon>50 kb inversion clade</taxon>
        <taxon>NPAAA clade</taxon>
        <taxon>indigoferoid/millettioid clade</taxon>
        <taxon>Phaseoleae</taxon>
        <taxon>Mucuna</taxon>
    </lineage>
</organism>
<dbReference type="InterPro" id="IPR000571">
    <property type="entry name" value="Znf_CCCH"/>
</dbReference>
<dbReference type="GO" id="GO:0003723">
    <property type="term" value="F:RNA binding"/>
    <property type="evidence" value="ECO:0007669"/>
    <property type="project" value="UniProtKB-UniRule"/>
</dbReference>
<sequence length="474" mass="54391">MDISHYTNIVFDKLQRFEPEYATRITGYLLIQDNGEEDMARLASLPDHLILISPRTPTLVAGFQVSSPYWDIQSASNTNAEFMTFPVKTCHYFSRGYCKHGNSCRYYHAQVVPEICSYVHRNDTFNNDQFISPGSLAQLETEIVELLKLKKGGCMSIASLPMAYYDKYRKVLQADGYLTESQRHGKSGYSLTKLLVRLKNSIRVIDRPHGQHSVVLVEDAPRFNGKVDYCRYISASRQIYLTFPADSTFSEGDVSNYFGTYGNVEDVRIPSQERRMFGFVTFDDPETVKMILDKGNPHYVCESRVLVKPYKEKPKLMAWKQSDRIEHPVHYSPHSVDINNEPTSNFSASSLVSVLNDYDDIHVFFFQPVRIPRNCRNPREEEEATLEFQRRRFAEMELTQRTLPTSQHLVCKMDGLKISDDHFNVQSAESLYHAANDQVGYTDNNYTDEDSNQGLNLPDSPFSFSIPSEISTIL</sequence>
<evidence type="ECO:0000259" key="10">
    <source>
        <dbReference type="PROSITE" id="PS51644"/>
    </source>
</evidence>
<dbReference type="PANTHER" id="PTHR24009">
    <property type="entry name" value="RNA-BINDING (RRM/RBD/RNP MOTIFS)"/>
    <property type="match status" value="1"/>
</dbReference>
<evidence type="ECO:0000256" key="5">
    <source>
        <dbReference type="ARBA" id="ARBA00023125"/>
    </source>
</evidence>
<dbReference type="SUPFAM" id="SSF54928">
    <property type="entry name" value="RNA-binding domain, RBD"/>
    <property type="match status" value="1"/>
</dbReference>
<dbReference type="STRING" id="157652.A0A371GYB3"/>
<evidence type="ECO:0000256" key="7">
    <source>
        <dbReference type="PROSITE-ProRule" id="PRU00723"/>
    </source>
</evidence>
<keyword evidence="3 7" id="KW-0862">Zinc</keyword>
<dbReference type="InterPro" id="IPR000504">
    <property type="entry name" value="RRM_dom"/>
</dbReference>
<dbReference type="FunFam" id="3.30.70.330:FF:000678">
    <property type="entry name" value="zinc finger CCCH domain-containing protein 53-like isoform X2"/>
    <property type="match status" value="1"/>
</dbReference>
<keyword evidence="1 7" id="KW-0479">Metal-binding</keyword>
<keyword evidence="2 7" id="KW-0863">Zinc-finger</keyword>
<evidence type="ECO:0000259" key="9">
    <source>
        <dbReference type="PROSITE" id="PS50103"/>
    </source>
</evidence>
<keyword evidence="4 6" id="KW-0694">RNA-binding</keyword>
<dbReference type="InterPro" id="IPR035979">
    <property type="entry name" value="RBD_domain_sf"/>
</dbReference>
<dbReference type="SMART" id="SM00360">
    <property type="entry name" value="RRM"/>
    <property type="match status" value="1"/>
</dbReference>
<dbReference type="PROSITE" id="PS51644">
    <property type="entry name" value="HTH_OST"/>
    <property type="match status" value="1"/>
</dbReference>
<dbReference type="InterPro" id="IPR036855">
    <property type="entry name" value="Znf_CCCH_sf"/>
</dbReference>